<dbReference type="PANTHER" id="PTHR43046:SF2">
    <property type="entry name" value="8-OXO-DGTP DIPHOSPHATASE-RELATED"/>
    <property type="match status" value="1"/>
</dbReference>
<dbReference type="Gene3D" id="3.90.79.10">
    <property type="entry name" value="Nucleoside Triphosphate Pyrophosphohydrolase"/>
    <property type="match status" value="1"/>
</dbReference>
<keyword evidence="2 3" id="KW-0378">Hydrolase</keyword>
<comment type="caution">
    <text evidence="5">The sequence shown here is derived from an EMBL/GenBank/DDBJ whole genome shotgun (WGS) entry which is preliminary data.</text>
</comment>
<comment type="cofactor">
    <cofactor evidence="1">
        <name>Mg(2+)</name>
        <dbReference type="ChEBI" id="CHEBI:18420"/>
    </cofactor>
</comment>
<dbReference type="SUPFAM" id="SSF55811">
    <property type="entry name" value="Nudix"/>
    <property type="match status" value="1"/>
</dbReference>
<reference evidence="5" key="1">
    <citation type="journal article" date="2021" name="PeerJ">
        <title>Extensive microbial diversity within the chicken gut microbiome revealed by metagenomics and culture.</title>
        <authorList>
            <person name="Gilroy R."/>
            <person name="Ravi A."/>
            <person name="Getino M."/>
            <person name="Pursley I."/>
            <person name="Horton D.L."/>
            <person name="Alikhan N.F."/>
            <person name="Baker D."/>
            <person name="Gharbi K."/>
            <person name="Hall N."/>
            <person name="Watson M."/>
            <person name="Adriaenssens E.M."/>
            <person name="Foster-Nyarko E."/>
            <person name="Jarju S."/>
            <person name="Secka A."/>
            <person name="Antonio M."/>
            <person name="Oren A."/>
            <person name="Chaudhuri R.R."/>
            <person name="La Ragione R."/>
            <person name="Hildebrand F."/>
            <person name="Pallen M.J."/>
        </authorList>
    </citation>
    <scope>NUCLEOTIDE SEQUENCE</scope>
    <source>
        <strain evidence="5">14324</strain>
    </source>
</reference>
<dbReference type="CDD" id="cd18875">
    <property type="entry name" value="NUDIX_Hydrolase"/>
    <property type="match status" value="1"/>
</dbReference>
<proteinExistence type="inferred from homology"/>
<dbReference type="InterPro" id="IPR015797">
    <property type="entry name" value="NUDIX_hydrolase-like_dom_sf"/>
</dbReference>
<accession>A0A9D2DSA4</accession>
<dbReference type="PANTHER" id="PTHR43046">
    <property type="entry name" value="GDP-MANNOSE MANNOSYL HYDROLASE"/>
    <property type="match status" value="1"/>
</dbReference>
<feature type="domain" description="Nudix hydrolase" evidence="4">
    <location>
        <begin position="15"/>
        <end position="145"/>
    </location>
</feature>
<name>A0A9D2DSA4_9FIRM</name>
<protein>
    <submittedName>
        <fullName evidence="5">NUDIX domain-containing protein</fullName>
    </submittedName>
</protein>
<dbReference type="Pfam" id="PF00293">
    <property type="entry name" value="NUDIX"/>
    <property type="match status" value="1"/>
</dbReference>
<dbReference type="InterPro" id="IPR000086">
    <property type="entry name" value="NUDIX_hydrolase_dom"/>
</dbReference>
<comment type="similarity">
    <text evidence="3">Belongs to the Nudix hydrolase family.</text>
</comment>
<dbReference type="PROSITE" id="PS51462">
    <property type="entry name" value="NUDIX"/>
    <property type="match status" value="1"/>
</dbReference>
<evidence type="ECO:0000313" key="5">
    <source>
        <dbReference type="EMBL" id="HIZ22148.1"/>
    </source>
</evidence>
<organism evidence="5 6">
    <name type="scientific">Candidatus Blautia faecigallinarum</name>
    <dbReference type="NCBI Taxonomy" id="2838488"/>
    <lineage>
        <taxon>Bacteria</taxon>
        <taxon>Bacillati</taxon>
        <taxon>Bacillota</taxon>
        <taxon>Clostridia</taxon>
        <taxon>Lachnospirales</taxon>
        <taxon>Lachnospiraceae</taxon>
        <taxon>Blautia</taxon>
    </lineage>
</organism>
<dbReference type="Proteomes" id="UP000824041">
    <property type="component" value="Unassembled WGS sequence"/>
</dbReference>
<gene>
    <name evidence="5" type="ORF">IAA21_05035</name>
</gene>
<dbReference type="EMBL" id="DXBU01000068">
    <property type="protein sequence ID" value="HIZ22148.1"/>
    <property type="molecule type" value="Genomic_DNA"/>
</dbReference>
<dbReference type="PRINTS" id="PR00502">
    <property type="entry name" value="NUDIXFAMILY"/>
</dbReference>
<dbReference type="AlphaFoldDB" id="A0A9D2DSA4"/>
<dbReference type="GO" id="GO:0016787">
    <property type="term" value="F:hydrolase activity"/>
    <property type="evidence" value="ECO:0007669"/>
    <property type="project" value="UniProtKB-KW"/>
</dbReference>
<reference evidence="5" key="2">
    <citation type="submission" date="2021-04" db="EMBL/GenBank/DDBJ databases">
        <authorList>
            <person name="Gilroy R."/>
        </authorList>
    </citation>
    <scope>NUCLEOTIDE SEQUENCE</scope>
    <source>
        <strain evidence="5">14324</strain>
    </source>
</reference>
<dbReference type="PROSITE" id="PS00893">
    <property type="entry name" value="NUDIX_BOX"/>
    <property type="match status" value="1"/>
</dbReference>
<evidence type="ECO:0000256" key="2">
    <source>
        <dbReference type="ARBA" id="ARBA00022801"/>
    </source>
</evidence>
<sequence>MSEKILQEAKQDQEKDHSIEQVCFMNMCMIQDKKGLVLALDKVDDDYKGTTFPGGHVEKGESFYDAMVREVWEETGLEIKNPVLAGVYHWIEEEIHNVIFLYKADDFSGELKSSHEGRVYWTTLEEFEKKDLAVGMERVLKIMASSSLSECCMRQKNGGYEESLY</sequence>
<dbReference type="InterPro" id="IPR020476">
    <property type="entry name" value="Nudix_hydrolase"/>
</dbReference>
<evidence type="ECO:0000256" key="3">
    <source>
        <dbReference type="RuleBase" id="RU003476"/>
    </source>
</evidence>
<evidence type="ECO:0000259" key="4">
    <source>
        <dbReference type="PROSITE" id="PS51462"/>
    </source>
</evidence>
<evidence type="ECO:0000313" key="6">
    <source>
        <dbReference type="Proteomes" id="UP000824041"/>
    </source>
</evidence>
<evidence type="ECO:0000256" key="1">
    <source>
        <dbReference type="ARBA" id="ARBA00001946"/>
    </source>
</evidence>
<dbReference type="InterPro" id="IPR020084">
    <property type="entry name" value="NUDIX_hydrolase_CS"/>
</dbReference>